<feature type="transmembrane region" description="Helical" evidence="5">
    <location>
        <begin position="35"/>
        <end position="57"/>
    </location>
</feature>
<dbReference type="Gene3D" id="1.10.1450.10">
    <property type="entry name" value="Tetraspanin"/>
    <property type="match status" value="1"/>
</dbReference>
<evidence type="ECO:0000256" key="1">
    <source>
        <dbReference type="ARBA" id="ARBA00004141"/>
    </source>
</evidence>
<evidence type="ECO:0000256" key="5">
    <source>
        <dbReference type="SAM" id="Phobius"/>
    </source>
</evidence>
<accession>A0A9N9QUF0</accession>
<dbReference type="PANTHER" id="PTHR19282">
    <property type="entry name" value="TETRASPANIN"/>
    <property type="match status" value="1"/>
</dbReference>
<sequence>MTDTGAVTSAVAQPKQNIKLINKSEAEYNMKSIRFLLLTITSMFLVIGGLMIVLGISVYSHYHSFSFLYESARHGRFLTPSVMCVFIGLALFVTSFFGFFGSLKRSTCLVNLYALILLKILIVNLVVVILAFTKDFDTIRSFIHVPVYQYGNDAEVQAEIDVMQVSLNCCGSESFLDYGDVEFTNNQTTVMVSQEMNGELVTLRVPASCCAVSGETYCVRLRGTSCRNALTITVIQNGNILGVLGVSVMFIKLLGIIFALLLARCIRKMKSERAMMAWKIREQLILGRREEESRTNNSLYINPPESSVA</sequence>
<keyword evidence="2 5" id="KW-0812">Transmembrane</keyword>
<dbReference type="CDD" id="cd03127">
    <property type="entry name" value="tetraspanin_LEL"/>
    <property type="match status" value="1"/>
</dbReference>
<dbReference type="PANTHER" id="PTHR19282:SF516">
    <property type="entry name" value="TETRASPANIN"/>
    <property type="match status" value="1"/>
</dbReference>
<evidence type="ECO:0000256" key="4">
    <source>
        <dbReference type="ARBA" id="ARBA00023136"/>
    </source>
</evidence>
<dbReference type="OrthoDB" id="9972904at2759"/>
<evidence type="ECO:0000256" key="2">
    <source>
        <dbReference type="ARBA" id="ARBA00022692"/>
    </source>
</evidence>
<dbReference type="Proteomes" id="UP001153714">
    <property type="component" value="Chromosome 11"/>
</dbReference>
<dbReference type="AlphaFoldDB" id="A0A9N9QUF0"/>
<evidence type="ECO:0000256" key="3">
    <source>
        <dbReference type="ARBA" id="ARBA00022989"/>
    </source>
</evidence>
<reference evidence="6" key="1">
    <citation type="submission" date="2021-12" db="EMBL/GenBank/DDBJ databases">
        <authorList>
            <person name="King R."/>
        </authorList>
    </citation>
    <scope>NUCLEOTIDE SEQUENCE</scope>
</reference>
<dbReference type="GO" id="GO:0005886">
    <property type="term" value="C:plasma membrane"/>
    <property type="evidence" value="ECO:0007669"/>
    <property type="project" value="TreeGrafter"/>
</dbReference>
<evidence type="ECO:0000313" key="6">
    <source>
        <dbReference type="EMBL" id="CAG9783539.1"/>
    </source>
</evidence>
<dbReference type="EMBL" id="OU893342">
    <property type="protein sequence ID" value="CAG9783539.1"/>
    <property type="molecule type" value="Genomic_DNA"/>
</dbReference>
<dbReference type="InterPro" id="IPR008952">
    <property type="entry name" value="Tetraspanin_EC2_sf"/>
</dbReference>
<feature type="transmembrane region" description="Helical" evidence="5">
    <location>
        <begin position="240"/>
        <end position="263"/>
    </location>
</feature>
<feature type="transmembrane region" description="Helical" evidence="5">
    <location>
        <begin position="112"/>
        <end position="132"/>
    </location>
</feature>
<feature type="transmembrane region" description="Helical" evidence="5">
    <location>
        <begin position="77"/>
        <end position="100"/>
    </location>
</feature>
<comment type="subcellular location">
    <subcellularLocation>
        <location evidence="1">Membrane</location>
        <topology evidence="1">Multi-pass membrane protein</topology>
    </subcellularLocation>
</comment>
<dbReference type="SUPFAM" id="SSF48652">
    <property type="entry name" value="Tetraspanin"/>
    <property type="match status" value="1"/>
</dbReference>
<proteinExistence type="predicted"/>
<evidence type="ECO:0000313" key="7">
    <source>
        <dbReference type="Proteomes" id="UP001153714"/>
    </source>
</evidence>
<dbReference type="InterPro" id="IPR018499">
    <property type="entry name" value="Tetraspanin/Peripherin"/>
</dbReference>
<keyword evidence="7" id="KW-1185">Reference proteome</keyword>
<evidence type="ECO:0008006" key="8">
    <source>
        <dbReference type="Google" id="ProtNLM"/>
    </source>
</evidence>
<dbReference type="PRINTS" id="PR00259">
    <property type="entry name" value="TMFOUR"/>
</dbReference>
<dbReference type="Pfam" id="PF00335">
    <property type="entry name" value="Tetraspanin"/>
    <property type="match status" value="1"/>
</dbReference>
<name>A0A9N9QUF0_9NEOP</name>
<protein>
    <recommendedName>
        <fullName evidence="8">Tetraspanin</fullName>
    </recommendedName>
</protein>
<reference evidence="6" key="2">
    <citation type="submission" date="2022-10" db="EMBL/GenBank/DDBJ databases">
        <authorList>
            <consortium name="ENA_rothamsted_submissions"/>
            <consortium name="culmorum"/>
            <person name="King R."/>
        </authorList>
    </citation>
    <scope>NUCLEOTIDE SEQUENCE</scope>
</reference>
<keyword evidence="3 5" id="KW-1133">Transmembrane helix</keyword>
<gene>
    <name evidence="6" type="ORF">DIATSA_LOCUS1704</name>
</gene>
<organism evidence="6 7">
    <name type="scientific">Diatraea saccharalis</name>
    <name type="common">sugarcane borer</name>
    <dbReference type="NCBI Taxonomy" id="40085"/>
    <lineage>
        <taxon>Eukaryota</taxon>
        <taxon>Metazoa</taxon>
        <taxon>Ecdysozoa</taxon>
        <taxon>Arthropoda</taxon>
        <taxon>Hexapoda</taxon>
        <taxon>Insecta</taxon>
        <taxon>Pterygota</taxon>
        <taxon>Neoptera</taxon>
        <taxon>Endopterygota</taxon>
        <taxon>Lepidoptera</taxon>
        <taxon>Glossata</taxon>
        <taxon>Ditrysia</taxon>
        <taxon>Pyraloidea</taxon>
        <taxon>Crambidae</taxon>
        <taxon>Crambinae</taxon>
        <taxon>Diatraea</taxon>
    </lineage>
</organism>
<keyword evidence="4 5" id="KW-0472">Membrane</keyword>